<comment type="caution">
    <text evidence="2">The sequence shown here is derived from an EMBL/GenBank/DDBJ whole genome shotgun (WGS) entry which is preliminary data.</text>
</comment>
<organism evidence="2 3">
    <name type="scientific">Asprobacillus argus</name>
    <dbReference type="NCBI Taxonomy" id="3076534"/>
    <lineage>
        <taxon>Bacteria</taxon>
        <taxon>Pseudomonadati</taxon>
        <taxon>Bacteroidota</taxon>
        <taxon>Flavobacteriia</taxon>
        <taxon>Flavobacteriales</taxon>
        <taxon>Flavobacteriaceae</taxon>
        <taxon>Asprobacillus</taxon>
    </lineage>
</organism>
<dbReference type="RefSeq" id="WP_349242747.1">
    <property type="nucleotide sequence ID" value="NZ_JAVTTO010000006.1"/>
</dbReference>
<sequence>MRNICFVFILMLFVGCGSNKIVYDYDSKTDFTSFKTFNFYDDAGNGMNELDVKRAQGIIENELIRKGFKKVESPDFLINFMSQKMDLEENNSVGVGIGGGRNVGFGISAGIPIGSKKINEELTIEFVNTKTNELFWQGVSIKKIKEKIKPQEREVYLKEVVRKTFEKYPPSKK</sequence>
<protein>
    <submittedName>
        <fullName evidence="2">DUF4136 domain-containing protein</fullName>
    </submittedName>
</protein>
<accession>A0ABU3LID7</accession>
<dbReference type="InterPro" id="IPR025411">
    <property type="entry name" value="DUF4136"/>
</dbReference>
<feature type="domain" description="DUF4136" evidence="1">
    <location>
        <begin position="22"/>
        <end position="170"/>
    </location>
</feature>
<gene>
    <name evidence="2" type="ORF">RQM59_13995</name>
</gene>
<dbReference type="Pfam" id="PF13590">
    <property type="entry name" value="DUF4136"/>
    <property type="match status" value="1"/>
</dbReference>
<dbReference type="PROSITE" id="PS51257">
    <property type="entry name" value="PROKAR_LIPOPROTEIN"/>
    <property type="match status" value="1"/>
</dbReference>
<evidence type="ECO:0000259" key="1">
    <source>
        <dbReference type="Pfam" id="PF13590"/>
    </source>
</evidence>
<proteinExistence type="predicted"/>
<dbReference type="Proteomes" id="UP001257277">
    <property type="component" value="Unassembled WGS sequence"/>
</dbReference>
<evidence type="ECO:0000313" key="3">
    <source>
        <dbReference type="Proteomes" id="UP001257277"/>
    </source>
</evidence>
<name>A0ABU3LID7_9FLAO</name>
<dbReference type="EMBL" id="JAVTTO010000006">
    <property type="protein sequence ID" value="MDT7833494.1"/>
    <property type="molecule type" value="Genomic_DNA"/>
</dbReference>
<reference evidence="2 3" key="1">
    <citation type="submission" date="2023-09" db="EMBL/GenBank/DDBJ databases">
        <title>Novel taxa isolated from Blanes Bay.</title>
        <authorList>
            <person name="Rey-Velasco X."/>
            <person name="Lucena T."/>
        </authorList>
    </citation>
    <scope>NUCLEOTIDE SEQUENCE [LARGE SCALE GENOMIC DNA]</scope>
    <source>
        <strain evidence="2 3">S356</strain>
    </source>
</reference>
<keyword evidence="3" id="KW-1185">Reference proteome</keyword>
<dbReference type="Gene3D" id="3.30.160.670">
    <property type="match status" value="1"/>
</dbReference>
<evidence type="ECO:0000313" key="2">
    <source>
        <dbReference type="EMBL" id="MDT7833494.1"/>
    </source>
</evidence>